<comment type="subcellular location">
    <subcellularLocation>
        <location evidence="1 5">Cytoplasm</location>
    </subcellularLocation>
</comment>
<evidence type="ECO:0000313" key="7">
    <source>
        <dbReference type="EMBL" id="RXS93695.1"/>
    </source>
</evidence>
<dbReference type="InterPro" id="IPR036388">
    <property type="entry name" value="WH-like_DNA-bd_sf"/>
</dbReference>
<evidence type="ECO:0000256" key="2">
    <source>
        <dbReference type="ARBA" id="ARBA00009695"/>
    </source>
</evidence>
<feature type="domain" description="RecX second three-helical" evidence="6">
    <location>
        <begin position="67"/>
        <end position="108"/>
    </location>
</feature>
<keyword evidence="4 5" id="KW-0963">Cytoplasm</keyword>
<evidence type="ECO:0000256" key="4">
    <source>
        <dbReference type="ARBA" id="ARBA00022490"/>
    </source>
</evidence>
<dbReference type="PANTHER" id="PTHR33602">
    <property type="entry name" value="REGULATORY PROTEIN RECX FAMILY PROTEIN"/>
    <property type="match status" value="1"/>
</dbReference>
<proteinExistence type="inferred from homology"/>
<dbReference type="GO" id="GO:0005737">
    <property type="term" value="C:cytoplasm"/>
    <property type="evidence" value="ECO:0007669"/>
    <property type="project" value="UniProtKB-SubCell"/>
</dbReference>
<keyword evidence="8" id="KW-1185">Reference proteome</keyword>
<protein>
    <recommendedName>
        <fullName evidence="3 5">Regulatory protein RecX</fullName>
    </recommendedName>
</protein>
<dbReference type="GO" id="GO:0006282">
    <property type="term" value="P:regulation of DNA repair"/>
    <property type="evidence" value="ECO:0007669"/>
    <property type="project" value="UniProtKB-UniRule"/>
</dbReference>
<name>A0A4Q1S9U6_9BACT</name>
<comment type="caution">
    <text evidence="7">The sequence shown here is derived from an EMBL/GenBank/DDBJ whole genome shotgun (WGS) entry which is preliminary data.</text>
</comment>
<dbReference type="PANTHER" id="PTHR33602:SF1">
    <property type="entry name" value="REGULATORY PROTEIN RECX FAMILY PROTEIN"/>
    <property type="match status" value="1"/>
</dbReference>
<evidence type="ECO:0000256" key="5">
    <source>
        <dbReference type="HAMAP-Rule" id="MF_01114"/>
    </source>
</evidence>
<dbReference type="AlphaFoldDB" id="A0A4Q1S9U6"/>
<reference evidence="7 8" key="1">
    <citation type="journal article" date="2016" name="Int. J. Syst. Evol. Microbiol.">
        <title>Acidipila dinghuensis sp. nov., an acidobacterium isolated from forest soil.</title>
        <authorList>
            <person name="Jiang Y.W."/>
            <person name="Wang J."/>
            <person name="Chen M.H."/>
            <person name="Lv Y.Y."/>
            <person name="Qiu L.H."/>
        </authorList>
    </citation>
    <scope>NUCLEOTIDE SEQUENCE [LARGE SCALE GENOMIC DNA]</scope>
    <source>
        <strain evidence="7 8">DHOF10</strain>
    </source>
</reference>
<dbReference type="EMBL" id="SDMK01000004">
    <property type="protein sequence ID" value="RXS93695.1"/>
    <property type="molecule type" value="Genomic_DNA"/>
</dbReference>
<evidence type="ECO:0000256" key="1">
    <source>
        <dbReference type="ARBA" id="ARBA00004496"/>
    </source>
</evidence>
<dbReference type="RefSeq" id="WP_129209465.1">
    <property type="nucleotide sequence ID" value="NZ_BMGU01000002.1"/>
</dbReference>
<evidence type="ECO:0000256" key="3">
    <source>
        <dbReference type="ARBA" id="ARBA00018111"/>
    </source>
</evidence>
<dbReference type="InterPro" id="IPR053924">
    <property type="entry name" value="RecX_HTH_2nd"/>
</dbReference>
<gene>
    <name evidence="5" type="primary">recX</name>
    <name evidence="7" type="ORF">ESZ00_16700</name>
</gene>
<dbReference type="OrthoDB" id="120650at2"/>
<dbReference type="HAMAP" id="MF_01114">
    <property type="entry name" value="RecX"/>
    <property type="match status" value="1"/>
</dbReference>
<comment type="similarity">
    <text evidence="2 5">Belongs to the RecX family.</text>
</comment>
<dbReference type="Gene3D" id="1.10.10.10">
    <property type="entry name" value="Winged helix-like DNA-binding domain superfamily/Winged helix DNA-binding domain"/>
    <property type="match status" value="2"/>
</dbReference>
<accession>A0A4Q1S9U6</accession>
<dbReference type="Proteomes" id="UP000290253">
    <property type="component" value="Unassembled WGS sequence"/>
</dbReference>
<evidence type="ECO:0000259" key="6">
    <source>
        <dbReference type="Pfam" id="PF02631"/>
    </source>
</evidence>
<evidence type="ECO:0000313" key="8">
    <source>
        <dbReference type="Proteomes" id="UP000290253"/>
    </source>
</evidence>
<sequence>MPFGRVKKTEPLDAEALHEYAVKALGRRMRTVAELTRLLRGRVEEGALGQAKIDHVLKRLKEYGYLNDADFAATYTRLRQDNMALGQRRVRQDLTVKGVDKELISETLEAAYGEVNEEELARRHLERKRVKKPATDKDAARVMRLLVRAGFSTGVIFKILKSWDVEDEALAGLEPGFDHEL</sequence>
<dbReference type="Pfam" id="PF02631">
    <property type="entry name" value="RecX_HTH2"/>
    <property type="match status" value="1"/>
</dbReference>
<dbReference type="InterPro" id="IPR003783">
    <property type="entry name" value="Regulatory_RecX"/>
</dbReference>
<comment type="function">
    <text evidence="5">Modulates RecA activity.</text>
</comment>
<organism evidence="7 8">
    <name type="scientific">Silvibacterium dinghuense</name>
    <dbReference type="NCBI Taxonomy" id="1560006"/>
    <lineage>
        <taxon>Bacteria</taxon>
        <taxon>Pseudomonadati</taxon>
        <taxon>Acidobacteriota</taxon>
        <taxon>Terriglobia</taxon>
        <taxon>Terriglobales</taxon>
        <taxon>Acidobacteriaceae</taxon>
        <taxon>Silvibacterium</taxon>
    </lineage>
</organism>